<dbReference type="InterPro" id="IPR036073">
    <property type="entry name" value="Desulfoferrodoxin_Fe-bd_dom_sf"/>
</dbReference>
<dbReference type="RefSeq" id="WP_125118624.1">
    <property type="nucleotide sequence ID" value="NZ_AP019309.1"/>
</dbReference>
<evidence type="ECO:0000256" key="4">
    <source>
        <dbReference type="ARBA" id="ARBA00022982"/>
    </source>
</evidence>
<comment type="similarity">
    <text evidence="1">Belongs to the desulfoferrodoxin family.</text>
</comment>
<feature type="domain" description="Desulfoferrodoxin ferrous iron-binding" evidence="6">
    <location>
        <begin position="30"/>
        <end position="113"/>
    </location>
</feature>
<dbReference type="NCBIfam" id="TIGR00332">
    <property type="entry name" value="neela_ferrous"/>
    <property type="match status" value="1"/>
</dbReference>
<dbReference type="PANTHER" id="PTHR36541">
    <property type="entry name" value="SUPEROXIDE REDUCTASE-RELATED"/>
    <property type="match status" value="1"/>
</dbReference>
<dbReference type="OrthoDB" id="9814936at2"/>
<name>A0A3G9JNA3_9FIRM</name>
<dbReference type="EMBL" id="AP019309">
    <property type="protein sequence ID" value="BBH25698.1"/>
    <property type="molecule type" value="Genomic_DNA"/>
</dbReference>
<evidence type="ECO:0000259" key="6">
    <source>
        <dbReference type="Pfam" id="PF01880"/>
    </source>
</evidence>
<keyword evidence="3" id="KW-0479">Metal-binding</keyword>
<dbReference type="GO" id="GO:0016491">
    <property type="term" value="F:oxidoreductase activity"/>
    <property type="evidence" value="ECO:0007669"/>
    <property type="project" value="InterPro"/>
</dbReference>
<dbReference type="InterPro" id="IPR051233">
    <property type="entry name" value="Desulfoferrodoxin_SOR"/>
</dbReference>
<dbReference type="Gene3D" id="2.60.40.730">
    <property type="entry name" value="SOR catalytic domain"/>
    <property type="match status" value="1"/>
</dbReference>
<reference evidence="7 8" key="1">
    <citation type="submission" date="2018-11" db="EMBL/GenBank/DDBJ databases">
        <title>Novel Erysipelotrichaceae bacterium isolated from small intestine of a swine.</title>
        <authorList>
            <person name="Kim J.S."/>
            <person name="Choe H."/>
            <person name="Lee Y.R."/>
            <person name="Kim K.M."/>
            <person name="Park D.S."/>
        </authorList>
    </citation>
    <scope>NUCLEOTIDE SEQUENCE [LARGE SCALE GENOMIC DNA]</scope>
    <source>
        <strain evidence="7 8">SG0102</strain>
    </source>
</reference>
<dbReference type="InterPro" id="IPR002742">
    <property type="entry name" value="Desulfoferrodoxin_Fe-bd_dom"/>
</dbReference>
<dbReference type="GO" id="GO:0005506">
    <property type="term" value="F:iron ion binding"/>
    <property type="evidence" value="ECO:0007669"/>
    <property type="project" value="InterPro"/>
</dbReference>
<dbReference type="KEGG" id="ebm:SG0102_06320"/>
<dbReference type="Pfam" id="PF01880">
    <property type="entry name" value="Desulfoferrodox"/>
    <property type="match status" value="1"/>
</dbReference>
<sequence>MDFYRLNDGSIVASLTGALEDGEKLVANTVDAAKEKHVPFVTVAGQKVNVKVGEVEHPMTEEHYIVFVAVVTNNQTLFKEFNPGEKPEADFILPDGDQVVEVYEYCSLHGLWKA</sequence>
<dbReference type="PANTHER" id="PTHR36541:SF1">
    <property type="entry name" value="SUPEROXIDE REDUCTASE-RELATED"/>
    <property type="match status" value="1"/>
</dbReference>
<dbReference type="SUPFAM" id="SSF49367">
    <property type="entry name" value="Superoxide reductase-like"/>
    <property type="match status" value="1"/>
</dbReference>
<protein>
    <recommendedName>
        <fullName evidence="6">Desulfoferrodoxin ferrous iron-binding domain-containing protein</fullName>
    </recommendedName>
</protein>
<keyword evidence="8" id="KW-1185">Reference proteome</keyword>
<accession>A0A3G9JNA3</accession>
<organism evidence="7 8">
    <name type="scientific">Intestinibaculum porci</name>
    <dbReference type="NCBI Taxonomy" id="2487118"/>
    <lineage>
        <taxon>Bacteria</taxon>
        <taxon>Bacillati</taxon>
        <taxon>Bacillota</taxon>
        <taxon>Erysipelotrichia</taxon>
        <taxon>Erysipelotrichales</taxon>
        <taxon>Erysipelotrichaceae</taxon>
        <taxon>Intestinibaculum</taxon>
    </lineage>
</organism>
<evidence type="ECO:0000313" key="8">
    <source>
        <dbReference type="Proteomes" id="UP000268059"/>
    </source>
</evidence>
<keyword evidence="5" id="KW-0408">Iron</keyword>
<dbReference type="AlphaFoldDB" id="A0A3G9JNA3"/>
<dbReference type="InParanoid" id="A0A3G9JNA3"/>
<evidence type="ECO:0000256" key="5">
    <source>
        <dbReference type="ARBA" id="ARBA00023004"/>
    </source>
</evidence>
<evidence type="ECO:0000256" key="3">
    <source>
        <dbReference type="ARBA" id="ARBA00022723"/>
    </source>
</evidence>
<proteinExistence type="inferred from homology"/>
<keyword evidence="2" id="KW-0813">Transport</keyword>
<gene>
    <name evidence="7" type="ORF">SG0102_06320</name>
</gene>
<dbReference type="Proteomes" id="UP000268059">
    <property type="component" value="Chromosome"/>
</dbReference>
<evidence type="ECO:0000313" key="7">
    <source>
        <dbReference type="EMBL" id="BBH25698.1"/>
    </source>
</evidence>
<keyword evidence="4" id="KW-0249">Electron transport</keyword>
<evidence type="ECO:0000256" key="1">
    <source>
        <dbReference type="ARBA" id="ARBA00005941"/>
    </source>
</evidence>
<evidence type="ECO:0000256" key="2">
    <source>
        <dbReference type="ARBA" id="ARBA00022448"/>
    </source>
</evidence>